<evidence type="ECO:0008006" key="4">
    <source>
        <dbReference type="Google" id="ProtNLM"/>
    </source>
</evidence>
<evidence type="ECO:0000313" key="3">
    <source>
        <dbReference type="Proteomes" id="UP000243799"/>
    </source>
</evidence>
<protein>
    <recommendedName>
        <fullName evidence="4">DUF4383 domain-containing protein</fullName>
    </recommendedName>
</protein>
<dbReference type="OrthoDB" id="572373at2"/>
<accession>A0A1I0Y1Z0</accession>
<dbReference type="EMBL" id="FOKG01000004">
    <property type="protein sequence ID" value="SFB06666.1"/>
    <property type="molecule type" value="Genomic_DNA"/>
</dbReference>
<organism evidence="2 3">
    <name type="scientific">Amycolatopsis marina</name>
    <dbReference type="NCBI Taxonomy" id="490629"/>
    <lineage>
        <taxon>Bacteria</taxon>
        <taxon>Bacillati</taxon>
        <taxon>Actinomycetota</taxon>
        <taxon>Actinomycetes</taxon>
        <taxon>Pseudonocardiales</taxon>
        <taxon>Pseudonocardiaceae</taxon>
        <taxon>Amycolatopsis</taxon>
    </lineage>
</organism>
<reference evidence="3" key="1">
    <citation type="submission" date="2016-10" db="EMBL/GenBank/DDBJ databases">
        <authorList>
            <person name="Varghese N."/>
            <person name="Submissions S."/>
        </authorList>
    </citation>
    <scope>NUCLEOTIDE SEQUENCE [LARGE SCALE GENOMIC DNA]</scope>
    <source>
        <strain evidence="3">CGMCC 4.3568</strain>
    </source>
</reference>
<keyword evidence="1" id="KW-1133">Transmembrane helix</keyword>
<evidence type="ECO:0000256" key="1">
    <source>
        <dbReference type="SAM" id="Phobius"/>
    </source>
</evidence>
<dbReference type="AlphaFoldDB" id="A0A1I0Y1Z0"/>
<dbReference type="Pfam" id="PF14325">
    <property type="entry name" value="DUF4383"/>
    <property type="match status" value="1"/>
</dbReference>
<proteinExistence type="predicted"/>
<dbReference type="Proteomes" id="UP000243799">
    <property type="component" value="Unassembled WGS sequence"/>
</dbReference>
<feature type="transmembrane region" description="Helical" evidence="1">
    <location>
        <begin position="126"/>
        <end position="144"/>
    </location>
</feature>
<sequence>MTEGRTHSRTGRKPVQLFATLVGVVFLAVGVLGFIPGITSEYNEMGFAGPDSMALLFGLFGVSVLHNLVHLLFGVLGLVAATTLALSRAFLMIGGGFYVLLCVYGLPIDRATDANFLPVNPADNWLHLGLGLGMIALGLLGTALERRSPGRDSAGY</sequence>
<gene>
    <name evidence="2" type="ORF">SAMN05216266_104147</name>
</gene>
<dbReference type="STRING" id="490629.SAMN05216266_104147"/>
<evidence type="ECO:0000313" key="2">
    <source>
        <dbReference type="EMBL" id="SFB06666.1"/>
    </source>
</evidence>
<dbReference type="RefSeq" id="WP_091671858.1">
    <property type="nucleotide sequence ID" value="NZ_FOKG01000004.1"/>
</dbReference>
<name>A0A1I0Y1Z0_9PSEU</name>
<feature type="transmembrane region" description="Helical" evidence="1">
    <location>
        <begin position="55"/>
        <end position="82"/>
    </location>
</feature>
<keyword evidence="3" id="KW-1185">Reference proteome</keyword>
<keyword evidence="1" id="KW-0472">Membrane</keyword>
<feature type="transmembrane region" description="Helical" evidence="1">
    <location>
        <begin position="15"/>
        <end position="35"/>
    </location>
</feature>
<feature type="transmembrane region" description="Helical" evidence="1">
    <location>
        <begin position="89"/>
        <end position="106"/>
    </location>
</feature>
<keyword evidence="1" id="KW-0812">Transmembrane</keyword>